<feature type="chain" id="PRO_5010335500" evidence="1">
    <location>
        <begin position="26"/>
        <end position="239"/>
    </location>
</feature>
<feature type="signal peptide" evidence="1">
    <location>
        <begin position="1"/>
        <end position="25"/>
    </location>
</feature>
<dbReference type="RefSeq" id="XP_013415804.1">
    <property type="nucleotide sequence ID" value="XM_013560350.1"/>
</dbReference>
<dbReference type="Proteomes" id="UP000085678">
    <property type="component" value="Unplaced"/>
</dbReference>
<evidence type="ECO:0000313" key="2">
    <source>
        <dbReference type="Proteomes" id="UP000085678"/>
    </source>
</evidence>
<protein>
    <submittedName>
        <fullName evidence="3">Uncharacterized protein LOC106177538 isoform X1</fullName>
    </submittedName>
</protein>
<evidence type="ECO:0000313" key="3">
    <source>
        <dbReference type="RefSeq" id="XP_013415804.1"/>
    </source>
</evidence>
<evidence type="ECO:0000256" key="1">
    <source>
        <dbReference type="SAM" id="SignalP"/>
    </source>
</evidence>
<keyword evidence="1" id="KW-0732">Signal</keyword>
<reference evidence="3" key="1">
    <citation type="submission" date="2025-08" db="UniProtKB">
        <authorList>
            <consortium name="RefSeq"/>
        </authorList>
    </citation>
    <scope>IDENTIFICATION</scope>
    <source>
        <tissue evidence="3">Gonads</tissue>
    </source>
</reference>
<name>A0A1S3K0C0_LINAN</name>
<accession>A0A1S3K0C0</accession>
<proteinExistence type="predicted"/>
<dbReference type="GeneID" id="106177538"/>
<organism evidence="2 3">
    <name type="scientific">Lingula anatina</name>
    <name type="common">Brachiopod</name>
    <name type="synonym">Lingula unguis</name>
    <dbReference type="NCBI Taxonomy" id="7574"/>
    <lineage>
        <taxon>Eukaryota</taxon>
        <taxon>Metazoa</taxon>
        <taxon>Spiralia</taxon>
        <taxon>Lophotrochozoa</taxon>
        <taxon>Brachiopoda</taxon>
        <taxon>Linguliformea</taxon>
        <taxon>Lingulata</taxon>
        <taxon>Lingulida</taxon>
        <taxon>Linguloidea</taxon>
        <taxon>Lingulidae</taxon>
        <taxon>Lingula</taxon>
    </lineage>
</organism>
<sequence length="239" mass="26803">MSRISCCGLLIAFLALFLFTKDTQAFRRTPHLESAQCRGPCDSSVALRMRDDSLQEIPFLKPQGNFCPCWRGCPTPGEPKAQHRQLSWYVKLDNDQKFVAQNSYCSLKKGRRECKGDETAVEVEGASLFAGGVLAVHCHCQDPDQILLQKYVARKGDSMYQGLTCAQSSCHRAPASECARVYTKADDTLTVQYMCSCPTGTFCPMHLYDHLSTPRTDEKGLEYMPAFCARRERDSNETS</sequence>
<dbReference type="KEGG" id="lak:106177538"/>
<keyword evidence="2" id="KW-1185">Reference proteome</keyword>
<dbReference type="AlphaFoldDB" id="A0A1S3K0C0"/>
<gene>
    <name evidence="3" type="primary">LOC106177538</name>
</gene>
<dbReference type="InParanoid" id="A0A1S3K0C0"/>